<comment type="caution">
    <text evidence="2">The sequence shown here is derived from an EMBL/GenBank/DDBJ whole genome shotgun (WGS) entry which is preliminary data.</text>
</comment>
<dbReference type="Proteomes" id="UP000752171">
    <property type="component" value="Unassembled WGS sequence"/>
</dbReference>
<keyword evidence="1" id="KW-0812">Transmembrane</keyword>
<keyword evidence="1" id="KW-1133">Transmembrane helix</keyword>
<evidence type="ECO:0000256" key="1">
    <source>
        <dbReference type="SAM" id="Phobius"/>
    </source>
</evidence>
<dbReference type="PANTHER" id="PTHR34488">
    <property type="entry name" value="SI:CH211-245H14.1-RELATED"/>
    <property type="match status" value="1"/>
</dbReference>
<evidence type="ECO:0000313" key="3">
    <source>
        <dbReference type="Proteomes" id="UP000752171"/>
    </source>
</evidence>
<reference evidence="2 3" key="1">
    <citation type="submission" date="2021-07" db="EMBL/GenBank/DDBJ databases">
        <authorList>
            <person name="Imarazene B."/>
            <person name="Zahm M."/>
            <person name="Klopp C."/>
            <person name="Cabau C."/>
            <person name="Beille S."/>
            <person name="Jouanno E."/>
            <person name="Castinel A."/>
            <person name="Lluch J."/>
            <person name="Gil L."/>
            <person name="Kuchtly C."/>
            <person name="Lopez Roques C."/>
            <person name="Donnadieu C."/>
            <person name="Parrinello H."/>
            <person name="Journot L."/>
            <person name="Du K."/>
            <person name="Schartl M."/>
            <person name="Retaux S."/>
            <person name="Guiguen Y."/>
        </authorList>
    </citation>
    <scope>NUCLEOTIDE SEQUENCE [LARGE SCALE GENOMIC DNA]</scope>
    <source>
        <strain evidence="2">Pach_M1</strain>
        <tissue evidence="2">Testis</tissue>
    </source>
</reference>
<protein>
    <submittedName>
        <fullName evidence="2">Uncharacterized protein</fullName>
    </submittedName>
</protein>
<name>A0A8T2KPN2_ASTMX</name>
<dbReference type="PANTHER" id="PTHR34488:SF1">
    <property type="entry name" value="SI:CH211-245H14.1-RELATED"/>
    <property type="match status" value="1"/>
</dbReference>
<gene>
    <name evidence="2" type="ORF">AMEX_G26219</name>
</gene>
<proteinExistence type="predicted"/>
<accession>A0A8T2KPN2</accession>
<organism evidence="2 3">
    <name type="scientific">Astyanax mexicanus</name>
    <name type="common">Blind cave fish</name>
    <name type="synonym">Astyanax fasciatus mexicanus</name>
    <dbReference type="NCBI Taxonomy" id="7994"/>
    <lineage>
        <taxon>Eukaryota</taxon>
        <taxon>Metazoa</taxon>
        <taxon>Chordata</taxon>
        <taxon>Craniata</taxon>
        <taxon>Vertebrata</taxon>
        <taxon>Euteleostomi</taxon>
        <taxon>Actinopterygii</taxon>
        <taxon>Neopterygii</taxon>
        <taxon>Teleostei</taxon>
        <taxon>Ostariophysi</taxon>
        <taxon>Characiformes</taxon>
        <taxon>Characoidei</taxon>
        <taxon>Acestrorhamphidae</taxon>
        <taxon>Acestrorhamphinae</taxon>
        <taxon>Astyanax</taxon>
    </lineage>
</organism>
<feature type="transmembrane region" description="Helical" evidence="1">
    <location>
        <begin position="182"/>
        <end position="200"/>
    </location>
</feature>
<dbReference type="AlphaFoldDB" id="A0A8T2KPN2"/>
<evidence type="ECO:0000313" key="2">
    <source>
        <dbReference type="EMBL" id="KAG9261228.1"/>
    </source>
</evidence>
<dbReference type="EMBL" id="JAICCE010000023">
    <property type="protein sequence ID" value="KAG9261228.1"/>
    <property type="molecule type" value="Genomic_DNA"/>
</dbReference>
<sequence length="260" mass="30043">MKKVYFMKLGNTLNADSDFKKELKNSVNLREVSSVMESDVVMAFVPIVSRAGTDIEAALKKIPEFRPVVLVVLHYTFDPYFVAPNSRRCVNNTDVFTVDCLFHEDRGLLRCQRNDEALRAVKEHLEAGGSSSSNLMFQITEYARWMVFIFLFLMATVLPYYIVLVALFILMAPLDKFFHIKWHTRILLVCIFLVILYSYYIEELIFSTLFPSTQPANTDTEQKPDMFHNLNPFLPQNISVNINMTITNQSKNIDQNITEN</sequence>
<feature type="transmembrane region" description="Helical" evidence="1">
    <location>
        <begin position="145"/>
        <end position="170"/>
    </location>
</feature>
<keyword evidence="1" id="KW-0472">Membrane</keyword>